<protein>
    <submittedName>
        <fullName evidence="7">ABC-type uncharacterized transport system, permease component</fullName>
    </submittedName>
</protein>
<accession>B2VBI3</accession>
<dbReference type="KEGG" id="eta:ETA_23750"/>
<dbReference type="GO" id="GO:0005886">
    <property type="term" value="C:plasma membrane"/>
    <property type="evidence" value="ECO:0007669"/>
    <property type="project" value="TreeGrafter"/>
</dbReference>
<dbReference type="PANTHER" id="PTHR30028:SF0">
    <property type="entry name" value="PROTEIN ALUMINUM SENSITIVE 3"/>
    <property type="match status" value="1"/>
</dbReference>
<dbReference type="InterPro" id="IPR005226">
    <property type="entry name" value="UPF0014_fam"/>
</dbReference>
<dbReference type="STRING" id="465817.ETA_23750"/>
<dbReference type="Proteomes" id="UP000001726">
    <property type="component" value="Chromosome"/>
</dbReference>
<keyword evidence="5 6" id="KW-0472">Membrane</keyword>
<feature type="transmembrane region" description="Helical" evidence="6">
    <location>
        <begin position="81"/>
        <end position="106"/>
    </location>
</feature>
<keyword evidence="3 6" id="KW-0812">Transmembrane</keyword>
<dbReference type="EMBL" id="CU468135">
    <property type="protein sequence ID" value="CAO97421.1"/>
    <property type="molecule type" value="Genomic_DNA"/>
</dbReference>
<feature type="transmembrane region" description="Helical" evidence="6">
    <location>
        <begin position="52"/>
        <end position="69"/>
    </location>
</feature>
<evidence type="ECO:0000256" key="2">
    <source>
        <dbReference type="ARBA" id="ARBA00005268"/>
    </source>
</evidence>
<comment type="subcellular location">
    <subcellularLocation>
        <location evidence="1">Membrane</location>
        <topology evidence="1">Multi-pass membrane protein</topology>
    </subcellularLocation>
</comment>
<reference evidence="7 8" key="1">
    <citation type="journal article" date="2008" name="Environ. Microbiol.">
        <title>The genome of Erwinia tasmaniensis strain Et1/99, a non-pathogenic bacterium in the genus Erwinia.</title>
        <authorList>
            <person name="Kube M."/>
            <person name="Migdoll A.M."/>
            <person name="Mueller I."/>
            <person name="Kuhl H."/>
            <person name="Beck A."/>
            <person name="Reinhardt R."/>
            <person name="Geider K."/>
        </authorList>
    </citation>
    <scope>NUCLEOTIDE SEQUENCE [LARGE SCALE GENOMIC DNA]</scope>
    <source>
        <strain evidence="8">DSM 17950 / CFBP 7177 / CIP 109463 / NCPPB 4357 / Et1/99</strain>
    </source>
</reference>
<dbReference type="HOGENOM" id="CLU_076147_1_0_6"/>
<dbReference type="NCBIfam" id="TIGR00245">
    <property type="entry name" value="iron efflux ABC transporter permease subunit FetB"/>
    <property type="match status" value="1"/>
</dbReference>
<keyword evidence="4 6" id="KW-1133">Transmembrane helix</keyword>
<name>B2VBI3_ERWT9</name>
<organism evidence="7 8">
    <name type="scientific">Erwinia tasmaniensis (strain DSM 17950 / CFBP 7177 / CIP 109463 / NCPPB 4357 / Et1/99)</name>
    <dbReference type="NCBI Taxonomy" id="465817"/>
    <lineage>
        <taxon>Bacteria</taxon>
        <taxon>Pseudomonadati</taxon>
        <taxon>Pseudomonadota</taxon>
        <taxon>Gammaproteobacteria</taxon>
        <taxon>Enterobacterales</taxon>
        <taxon>Erwiniaceae</taxon>
        <taxon>Erwinia</taxon>
    </lineage>
</organism>
<evidence type="ECO:0000256" key="3">
    <source>
        <dbReference type="ARBA" id="ARBA00022692"/>
    </source>
</evidence>
<evidence type="ECO:0000256" key="5">
    <source>
        <dbReference type="ARBA" id="ARBA00023136"/>
    </source>
</evidence>
<gene>
    <name evidence="7" type="primary">ybbM</name>
    <name evidence="7" type="ordered locus">ETA_23750</name>
</gene>
<dbReference type="eggNOG" id="COG0390">
    <property type="taxonomic scope" value="Bacteria"/>
</dbReference>
<dbReference type="PANTHER" id="PTHR30028">
    <property type="entry name" value="UPF0014 INNER MEMBRANE PROTEIN YBBM-RELATED"/>
    <property type="match status" value="1"/>
</dbReference>
<evidence type="ECO:0000256" key="4">
    <source>
        <dbReference type="ARBA" id="ARBA00022989"/>
    </source>
</evidence>
<evidence type="ECO:0000313" key="7">
    <source>
        <dbReference type="EMBL" id="CAO97421.1"/>
    </source>
</evidence>
<proteinExistence type="inferred from homology"/>
<keyword evidence="8" id="KW-1185">Reference proteome</keyword>
<evidence type="ECO:0000256" key="1">
    <source>
        <dbReference type="ARBA" id="ARBA00004141"/>
    </source>
</evidence>
<sequence>MALALVLIALVLSNRERLGLEKDIVWGVLRAVVQLVIVGYVLKSVFDLDNRWLTLLMVLFICVNAALNAKKHSRAIDKGFLIAFIAITLGTTLTLTILLLTGSIAFIPMQVIPISGMIAGNAMVAVGLCFTHLNQRVSDNRQRIEEMLSLGASPRRASAAIVRDSIRAALIPTVDAAKTVGLVSLPGMMSGLIFAGIDPVKAIKYQIMVTFMLLGTASLSTMIAGYMAIKRFFNLRAQLQQR</sequence>
<comment type="similarity">
    <text evidence="2">Belongs to the UPF0014 family.</text>
</comment>
<dbReference type="Pfam" id="PF03649">
    <property type="entry name" value="UPF0014"/>
    <property type="match status" value="1"/>
</dbReference>
<feature type="transmembrane region" description="Helical" evidence="6">
    <location>
        <begin position="203"/>
        <end position="229"/>
    </location>
</feature>
<feature type="transmembrane region" description="Helical" evidence="6">
    <location>
        <begin position="112"/>
        <end position="133"/>
    </location>
</feature>
<evidence type="ECO:0000313" key="8">
    <source>
        <dbReference type="Proteomes" id="UP000001726"/>
    </source>
</evidence>
<dbReference type="AlphaFoldDB" id="B2VBI3"/>
<dbReference type="InterPro" id="IPR056728">
    <property type="entry name" value="FetB"/>
</dbReference>
<evidence type="ECO:0000256" key="6">
    <source>
        <dbReference type="SAM" id="Phobius"/>
    </source>
</evidence>
<feature type="transmembrane region" description="Helical" evidence="6">
    <location>
        <begin position="176"/>
        <end position="197"/>
    </location>
</feature>